<dbReference type="EMBL" id="QJSX01000003">
    <property type="protein sequence ID" value="PYE55404.1"/>
    <property type="molecule type" value="Genomic_DNA"/>
</dbReference>
<feature type="signal peptide" evidence="1">
    <location>
        <begin position="1"/>
        <end position="23"/>
    </location>
</feature>
<evidence type="ECO:0008006" key="4">
    <source>
        <dbReference type="Google" id="ProtNLM"/>
    </source>
</evidence>
<feature type="chain" id="PRO_5016259291" description="Secreted protein" evidence="1">
    <location>
        <begin position="24"/>
        <end position="280"/>
    </location>
</feature>
<proteinExistence type="predicted"/>
<dbReference type="AlphaFoldDB" id="A0A318SDD0"/>
<accession>A0A318SDD0</accession>
<evidence type="ECO:0000313" key="3">
    <source>
        <dbReference type="Proteomes" id="UP000248326"/>
    </source>
</evidence>
<dbReference type="OrthoDB" id="65343at2"/>
<protein>
    <recommendedName>
        <fullName evidence="4">Secreted protein</fullName>
    </recommendedName>
</protein>
<dbReference type="Proteomes" id="UP000248326">
    <property type="component" value="Unassembled WGS sequence"/>
</dbReference>
<name>A0A318SDD0_9DEIO</name>
<evidence type="ECO:0000256" key="1">
    <source>
        <dbReference type="SAM" id="SignalP"/>
    </source>
</evidence>
<reference evidence="2 3" key="1">
    <citation type="submission" date="2018-06" db="EMBL/GenBank/DDBJ databases">
        <title>Genomic Encyclopedia of Type Strains, Phase IV (KMG-IV): sequencing the most valuable type-strain genomes for metagenomic binning, comparative biology and taxonomic classification.</title>
        <authorList>
            <person name="Goeker M."/>
        </authorList>
    </citation>
    <scope>NUCLEOTIDE SEQUENCE [LARGE SCALE GENOMIC DNA]</scope>
    <source>
        <strain evidence="2 3">DSM 18048</strain>
    </source>
</reference>
<evidence type="ECO:0000313" key="2">
    <source>
        <dbReference type="EMBL" id="PYE55404.1"/>
    </source>
</evidence>
<organism evidence="2 3">
    <name type="scientific">Deinococcus yavapaiensis KR-236</name>
    <dbReference type="NCBI Taxonomy" id="694435"/>
    <lineage>
        <taxon>Bacteria</taxon>
        <taxon>Thermotogati</taxon>
        <taxon>Deinococcota</taxon>
        <taxon>Deinococci</taxon>
        <taxon>Deinococcales</taxon>
        <taxon>Deinococcaceae</taxon>
        <taxon>Deinococcus</taxon>
    </lineage>
</organism>
<keyword evidence="3" id="KW-1185">Reference proteome</keyword>
<comment type="caution">
    <text evidence="2">The sequence shown here is derived from an EMBL/GenBank/DDBJ whole genome shotgun (WGS) entry which is preliminary data.</text>
</comment>
<gene>
    <name evidence="2" type="ORF">DES52_103237</name>
</gene>
<dbReference type="RefSeq" id="WP_110885743.1">
    <property type="nucleotide sequence ID" value="NZ_QJSX01000003.1"/>
</dbReference>
<sequence length="280" mass="29078">MHTTRIIIQALIGLGLTLGAASAASVPANLVGEWRAGDTSTSGYENLSTGQWRSARSESYRLRLAADGSYEYVGIMLMQSAGCESRIFDTEKGQAVFSGGKLTLKPTSGDVQYYLCDPKNVKKGTLKASDWSWKLGKDSAGKEALLLGSADGKGNPTPYYRAAASAAATSASAAPRTISGSITAAGGHSLKNTVIVACPKGDCESDGVKGVAISAAGSSTTFVLSGLDDVPYAIYALQDNDGNEDVNAGDWVNREFLADGDVPLVKIGAKNVKLELVAVK</sequence>
<keyword evidence="1" id="KW-0732">Signal</keyword>